<feature type="compositionally biased region" description="Polar residues" evidence="1">
    <location>
        <begin position="10"/>
        <end position="23"/>
    </location>
</feature>
<keyword evidence="3" id="KW-1185">Reference proteome</keyword>
<evidence type="ECO:0000256" key="1">
    <source>
        <dbReference type="SAM" id="MobiDB-lite"/>
    </source>
</evidence>
<name>A0ABV3M6I5_9ACTN</name>
<protein>
    <recommendedName>
        <fullName evidence="4">Small CPxCG-related zinc finger protein</fullName>
    </recommendedName>
</protein>
<evidence type="ECO:0008006" key="4">
    <source>
        <dbReference type="Google" id="ProtNLM"/>
    </source>
</evidence>
<gene>
    <name evidence="2" type="ORF">AB0887_30520</name>
</gene>
<comment type="caution">
    <text evidence="2">The sequence shown here is derived from an EMBL/GenBank/DDBJ whole genome shotgun (WGS) entry which is preliminary data.</text>
</comment>
<dbReference type="Proteomes" id="UP001553843">
    <property type="component" value="Unassembled WGS sequence"/>
</dbReference>
<accession>A0ABV3M6I5</accession>
<evidence type="ECO:0000313" key="3">
    <source>
        <dbReference type="Proteomes" id="UP001553843"/>
    </source>
</evidence>
<reference evidence="2 3" key="1">
    <citation type="submission" date="2024-06" db="EMBL/GenBank/DDBJ databases">
        <title>The Natural Products Discovery Center: Release of the First 8490 Sequenced Strains for Exploring Actinobacteria Biosynthetic Diversity.</title>
        <authorList>
            <person name="Kalkreuter E."/>
            <person name="Kautsar S.A."/>
            <person name="Yang D."/>
            <person name="Bader C.D."/>
            <person name="Teijaro C.N."/>
            <person name="Fluegel L."/>
            <person name="Davis C.M."/>
            <person name="Simpson J.R."/>
            <person name="Lauterbach L."/>
            <person name="Steele A.D."/>
            <person name="Gui C."/>
            <person name="Meng S."/>
            <person name="Li G."/>
            <person name="Viehrig K."/>
            <person name="Ye F."/>
            <person name="Su P."/>
            <person name="Kiefer A.F."/>
            <person name="Nichols A."/>
            <person name="Cepeda A.J."/>
            <person name="Yan W."/>
            <person name="Fan B."/>
            <person name="Jiang Y."/>
            <person name="Adhikari A."/>
            <person name="Zheng C.-J."/>
            <person name="Schuster L."/>
            <person name="Cowan T.M."/>
            <person name="Smanski M.J."/>
            <person name="Chevrette M.G."/>
            <person name="De Carvalho L.P.S."/>
            <person name="Shen B."/>
        </authorList>
    </citation>
    <scope>NUCLEOTIDE SEQUENCE [LARGE SCALE GENOMIC DNA]</scope>
    <source>
        <strain evidence="2 3">NPDC047833</strain>
    </source>
</reference>
<proteinExistence type="predicted"/>
<feature type="compositionally biased region" description="Low complexity" evidence="1">
    <location>
        <begin position="25"/>
        <end position="36"/>
    </location>
</feature>
<evidence type="ECO:0000313" key="2">
    <source>
        <dbReference type="EMBL" id="MEW2366272.1"/>
    </source>
</evidence>
<sequence length="79" mass="7960">MADDDYCAGTSASTSTRGCTSTERAAAGPGPAADAAPGDGPFAACVLCQAPTEYPESHKGVTLCPACEWQEAQRTMCSG</sequence>
<feature type="region of interest" description="Disordered" evidence="1">
    <location>
        <begin position="1"/>
        <end position="36"/>
    </location>
</feature>
<dbReference type="EMBL" id="JBEYRS010000015">
    <property type="protein sequence ID" value="MEW2366272.1"/>
    <property type="molecule type" value="Genomic_DNA"/>
</dbReference>
<dbReference type="RefSeq" id="WP_359773422.1">
    <property type="nucleotide sequence ID" value="NZ_JBEYRR010000001.1"/>
</dbReference>
<organism evidence="2 3">
    <name type="scientific">Streptomyces huasconensis</name>
    <dbReference type="NCBI Taxonomy" id="1854574"/>
    <lineage>
        <taxon>Bacteria</taxon>
        <taxon>Bacillati</taxon>
        <taxon>Actinomycetota</taxon>
        <taxon>Actinomycetes</taxon>
        <taxon>Kitasatosporales</taxon>
        <taxon>Streptomycetaceae</taxon>
        <taxon>Streptomyces</taxon>
    </lineage>
</organism>